<evidence type="ECO:0000313" key="3">
    <source>
        <dbReference type="Proteomes" id="UP001017257"/>
    </source>
</evidence>
<keyword evidence="1" id="KW-0732">Signal</keyword>
<dbReference type="EMBL" id="CP102847">
    <property type="protein sequence ID" value="UVF22808.1"/>
    <property type="molecule type" value="Genomic_DNA"/>
</dbReference>
<organism evidence="2 3">
    <name type="scientific">Microvirga terrae</name>
    <dbReference type="NCBI Taxonomy" id="2740529"/>
    <lineage>
        <taxon>Bacteria</taxon>
        <taxon>Pseudomonadati</taxon>
        <taxon>Pseudomonadota</taxon>
        <taxon>Alphaproteobacteria</taxon>
        <taxon>Hyphomicrobiales</taxon>
        <taxon>Methylobacteriaceae</taxon>
        <taxon>Microvirga</taxon>
    </lineage>
</organism>
<feature type="chain" id="PRO_5046211109" evidence="1">
    <location>
        <begin position="23"/>
        <end position="159"/>
    </location>
</feature>
<sequence>MSERIRKFLTLPLLLLASSAWAQEPELLADVPSAEAAGFQIIDMGARPSEEYSDLVRRLVADYARSHGVDRPVRSSWAPITLPSGQILLAVWPLGAEFDSPDPRGGHLLVYAVQGRVTELVKEVPAMAVGMNARGDLATIYETGFGVFRWSGNTLQEMP</sequence>
<dbReference type="RefSeq" id="WP_173949769.1">
    <property type="nucleotide sequence ID" value="NZ_CP102847.1"/>
</dbReference>
<dbReference type="Proteomes" id="UP001017257">
    <property type="component" value="Plasmid pR24_2"/>
</dbReference>
<reference evidence="2" key="1">
    <citation type="submission" date="2022-08" db="EMBL/GenBank/DDBJ databases">
        <title>Microvirga terrae sp. nov., isolated from soil.</title>
        <authorList>
            <person name="Kim K.H."/>
            <person name="Seo Y.L."/>
            <person name="Kim J.M."/>
            <person name="Lee J.K."/>
            <person name="Han D.M."/>
            <person name="Jeon C.O."/>
        </authorList>
    </citation>
    <scope>NUCLEOTIDE SEQUENCE</scope>
    <source>
        <strain evidence="2">R24</strain>
        <plasmid evidence="2">pR24_2</plasmid>
    </source>
</reference>
<proteinExistence type="predicted"/>
<feature type="signal peptide" evidence="1">
    <location>
        <begin position="1"/>
        <end position="22"/>
    </location>
</feature>
<accession>A0ABY5S0M2</accession>
<keyword evidence="2" id="KW-0614">Plasmid</keyword>
<gene>
    <name evidence="2" type="ORF">HPT29_027710</name>
</gene>
<evidence type="ECO:0000313" key="2">
    <source>
        <dbReference type="EMBL" id="UVF22808.1"/>
    </source>
</evidence>
<name>A0ABY5S0M2_9HYPH</name>
<keyword evidence="3" id="KW-1185">Reference proteome</keyword>
<evidence type="ECO:0000256" key="1">
    <source>
        <dbReference type="SAM" id="SignalP"/>
    </source>
</evidence>
<protein>
    <submittedName>
        <fullName evidence="2">Uncharacterized protein</fullName>
    </submittedName>
</protein>
<geneLocation type="plasmid" evidence="2 3">
    <name>pR24_2</name>
</geneLocation>